<dbReference type="EMBL" id="RJJQ01000004">
    <property type="protein sequence ID" value="RNI23946.1"/>
    <property type="molecule type" value="Genomic_DNA"/>
</dbReference>
<accession>A0A3M9MEF4</accession>
<dbReference type="InterPro" id="IPR011551">
    <property type="entry name" value="NTP_PyrPHydrolase_MazG"/>
</dbReference>
<dbReference type="Pfam" id="PF03819">
    <property type="entry name" value="MazG"/>
    <property type="match status" value="1"/>
</dbReference>
<dbReference type="GO" id="GO:0046081">
    <property type="term" value="P:dUTP catabolic process"/>
    <property type="evidence" value="ECO:0007669"/>
    <property type="project" value="TreeGrafter"/>
</dbReference>
<reference evidence="3 4" key="1">
    <citation type="submission" date="2018-11" db="EMBL/GenBank/DDBJ databases">
        <title>Draft genome of Simplicispira Flexivirga sp. BO-16.</title>
        <authorList>
            <person name="Im W.T."/>
        </authorList>
    </citation>
    <scope>NUCLEOTIDE SEQUENCE [LARGE SCALE GENOMIC DNA]</scope>
    <source>
        <strain evidence="3 4">BO-16</strain>
    </source>
</reference>
<dbReference type="PANTHER" id="PTHR30522:SF0">
    <property type="entry name" value="NUCLEOSIDE TRIPHOSPHATE PYROPHOSPHOHYDROLASE"/>
    <property type="match status" value="1"/>
</dbReference>
<dbReference type="GO" id="GO:0047429">
    <property type="term" value="F:nucleoside triphosphate diphosphatase activity"/>
    <property type="evidence" value="ECO:0007669"/>
    <property type="project" value="TreeGrafter"/>
</dbReference>
<evidence type="ECO:0000259" key="2">
    <source>
        <dbReference type="Pfam" id="PF03819"/>
    </source>
</evidence>
<dbReference type="GO" id="GO:0046047">
    <property type="term" value="P:TTP catabolic process"/>
    <property type="evidence" value="ECO:0007669"/>
    <property type="project" value="TreeGrafter"/>
</dbReference>
<evidence type="ECO:0000313" key="3">
    <source>
        <dbReference type="EMBL" id="RNI23946.1"/>
    </source>
</evidence>
<dbReference type="GO" id="GO:0046052">
    <property type="term" value="P:UTP catabolic process"/>
    <property type="evidence" value="ECO:0007669"/>
    <property type="project" value="TreeGrafter"/>
</dbReference>
<evidence type="ECO:0000313" key="4">
    <source>
        <dbReference type="Proteomes" id="UP000271678"/>
    </source>
</evidence>
<evidence type="ECO:0000256" key="1">
    <source>
        <dbReference type="SAM" id="MobiDB-lite"/>
    </source>
</evidence>
<dbReference type="InterPro" id="IPR004518">
    <property type="entry name" value="MazG-like_dom"/>
</dbReference>
<feature type="domain" description="NTP pyrophosphohydrolase MazG-like" evidence="2">
    <location>
        <begin position="178"/>
        <end position="252"/>
    </location>
</feature>
<dbReference type="PANTHER" id="PTHR30522">
    <property type="entry name" value="NUCLEOSIDE TRIPHOSPHATE PYROPHOSPHOHYDROLASE"/>
    <property type="match status" value="1"/>
</dbReference>
<dbReference type="GO" id="GO:0046076">
    <property type="term" value="P:dTTP catabolic process"/>
    <property type="evidence" value="ECO:0007669"/>
    <property type="project" value="TreeGrafter"/>
</dbReference>
<dbReference type="OrthoDB" id="9808939at2"/>
<comment type="caution">
    <text evidence="3">The sequence shown here is derived from an EMBL/GenBank/DDBJ whole genome shotgun (WGS) entry which is preliminary data.</text>
</comment>
<protein>
    <submittedName>
        <fullName evidence="3">MazG family protein</fullName>
    </submittedName>
</protein>
<dbReference type="InterPro" id="IPR048015">
    <property type="entry name" value="NTP-PPase_MazG-like_N"/>
</dbReference>
<dbReference type="FunFam" id="1.10.287.1080:FF:000001">
    <property type="entry name" value="Nucleoside triphosphate pyrophosphohydrolase"/>
    <property type="match status" value="1"/>
</dbReference>
<name>A0A3M9MEF4_9MICO</name>
<dbReference type="GO" id="GO:0006203">
    <property type="term" value="P:dGTP catabolic process"/>
    <property type="evidence" value="ECO:0007669"/>
    <property type="project" value="TreeGrafter"/>
</dbReference>
<dbReference type="AlphaFoldDB" id="A0A3M9MEF4"/>
<dbReference type="Gene3D" id="1.10.287.1080">
    <property type="entry name" value="MazG-like"/>
    <property type="match status" value="1"/>
</dbReference>
<dbReference type="CDD" id="cd11528">
    <property type="entry name" value="NTP-PPase_MazG_Nterm"/>
    <property type="match status" value="1"/>
</dbReference>
<dbReference type="Proteomes" id="UP000271678">
    <property type="component" value="Unassembled WGS sequence"/>
</dbReference>
<proteinExistence type="predicted"/>
<dbReference type="NCBIfam" id="TIGR00444">
    <property type="entry name" value="mazG"/>
    <property type="match status" value="1"/>
</dbReference>
<gene>
    <name evidence="3" type="ORF">EFY87_06690</name>
</gene>
<dbReference type="SUPFAM" id="SSF101386">
    <property type="entry name" value="all-alpha NTP pyrophosphatases"/>
    <property type="match status" value="1"/>
</dbReference>
<dbReference type="GO" id="GO:0046061">
    <property type="term" value="P:dATP catabolic process"/>
    <property type="evidence" value="ECO:0007669"/>
    <property type="project" value="TreeGrafter"/>
</dbReference>
<feature type="region of interest" description="Disordered" evidence="1">
    <location>
        <begin position="1"/>
        <end position="38"/>
    </location>
</feature>
<organism evidence="3 4">
    <name type="scientific">Flexivirga caeni</name>
    <dbReference type="NCBI Taxonomy" id="2294115"/>
    <lineage>
        <taxon>Bacteria</taxon>
        <taxon>Bacillati</taxon>
        <taxon>Actinomycetota</taxon>
        <taxon>Actinomycetes</taxon>
        <taxon>Micrococcales</taxon>
        <taxon>Dermacoccaceae</taxon>
        <taxon>Flexivirga</taxon>
    </lineage>
</organism>
<keyword evidence="4" id="KW-1185">Reference proteome</keyword>
<sequence>MGQGRRTGAGARTLDQPDPDRQCRRPGQRAPRRVSDPRPLLTVLVTSPRVAAGLLSRDAWDALAAADQVLAADPEDPVPAAVSASGITVTAAPYDVAAEAARTLVEAAGAGPVVWIGSPDADPGLTDALAEELTRLDEPPQIEVLVGSWDLPGARLLDAVAVMDALRSPGGCPWDAQQTHESLAKYLIEEAHETVEAIETGDADHVAEELGDVLLQVLFHARIAADEDPGYTVDDVAGLLVEKLIRRHPHVFGDGDASTPEEVEQSWEQIKAAEKSDRDSDDLLAGIPPSLSPLLVAEKVLSRARRRGIQLSYDASADVGAQLLALVERAQAEDVSADAALRATLRDVARKRSIAE</sequence>
<dbReference type="GO" id="GO:0006950">
    <property type="term" value="P:response to stress"/>
    <property type="evidence" value="ECO:0007669"/>
    <property type="project" value="UniProtKB-ARBA"/>
</dbReference>